<comment type="caution">
    <text evidence="2">The sequence shown here is derived from an EMBL/GenBank/DDBJ whole genome shotgun (WGS) entry which is preliminary data.</text>
</comment>
<dbReference type="InterPro" id="IPR036390">
    <property type="entry name" value="WH_DNA-bd_sf"/>
</dbReference>
<name>A0A6P2C0C5_9ACTN</name>
<dbReference type="Gene3D" id="1.10.10.10">
    <property type="entry name" value="Winged helix-like DNA-binding domain superfamily/Winged helix DNA-binding domain"/>
    <property type="match status" value="1"/>
</dbReference>
<dbReference type="SUPFAM" id="SSF46785">
    <property type="entry name" value="Winged helix' DNA-binding domain"/>
    <property type="match status" value="1"/>
</dbReference>
<proteinExistence type="predicted"/>
<dbReference type="EMBL" id="RPFW01000002">
    <property type="protein sequence ID" value="TVZ04869.1"/>
    <property type="molecule type" value="Genomic_DNA"/>
</dbReference>
<keyword evidence="3" id="KW-1185">Reference proteome</keyword>
<dbReference type="InterPro" id="IPR036388">
    <property type="entry name" value="WH-like_DNA-bd_sf"/>
</dbReference>
<dbReference type="OrthoDB" id="3375207at2"/>
<accession>A0A6P2C0C5</accession>
<feature type="region of interest" description="Disordered" evidence="1">
    <location>
        <begin position="252"/>
        <end position="271"/>
    </location>
</feature>
<dbReference type="AlphaFoldDB" id="A0A6P2C0C5"/>
<dbReference type="InterPro" id="IPR011991">
    <property type="entry name" value="ArsR-like_HTH"/>
</dbReference>
<protein>
    <submittedName>
        <fullName evidence="2">Transcriptional regulator</fullName>
    </submittedName>
</protein>
<feature type="compositionally biased region" description="Polar residues" evidence="1">
    <location>
        <begin position="252"/>
        <end position="263"/>
    </location>
</feature>
<dbReference type="CDD" id="cd00090">
    <property type="entry name" value="HTH_ARSR"/>
    <property type="match status" value="1"/>
</dbReference>
<sequence>MKNSGTAQTAAAVVSAGAGRGSGAPEHTRGQVARLILELGPCTAATLGGRLGLTPAAIRRHLDNLIADGMIETRTARTYGNRGRGRPAKVFVITDAGRSAFEHAYDDLATSALRFLEGTYGTQAVAEFARQQVSELERRYTAVLDQAGGALAARVQALADALSADGYAASAGPAPAVIPAGKGTTSGAAHGSTVSGEQICQHHCPVAHVAAEFPQLCEAETEAFGRLLGTPVRRLATIAHGDGICTTHVTCTSRETTPTSPEGSTYDDHRE</sequence>
<organism evidence="2 3">
    <name type="scientific">Trebonia kvetii</name>
    <dbReference type="NCBI Taxonomy" id="2480626"/>
    <lineage>
        <taxon>Bacteria</taxon>
        <taxon>Bacillati</taxon>
        <taxon>Actinomycetota</taxon>
        <taxon>Actinomycetes</taxon>
        <taxon>Streptosporangiales</taxon>
        <taxon>Treboniaceae</taxon>
        <taxon>Trebonia</taxon>
    </lineage>
</organism>
<evidence type="ECO:0000313" key="2">
    <source>
        <dbReference type="EMBL" id="TVZ04869.1"/>
    </source>
</evidence>
<dbReference type="Proteomes" id="UP000460272">
    <property type="component" value="Unassembled WGS sequence"/>
</dbReference>
<reference evidence="2 3" key="1">
    <citation type="submission" date="2018-11" db="EMBL/GenBank/DDBJ databases">
        <title>Trebonia kvetii gen.nov., sp.nov., a novel acidophilic actinobacterium, and proposal of the new actinobacterial family Treboniaceae fam. nov.</title>
        <authorList>
            <person name="Rapoport D."/>
            <person name="Sagova-Mareckova M."/>
            <person name="Sedlacek I."/>
            <person name="Provaznik J."/>
            <person name="Kralova S."/>
            <person name="Pavlinic D."/>
            <person name="Benes V."/>
            <person name="Kopecky J."/>
        </authorList>
    </citation>
    <scope>NUCLEOTIDE SEQUENCE [LARGE SCALE GENOMIC DNA]</scope>
    <source>
        <strain evidence="2 3">15Tr583</strain>
    </source>
</reference>
<gene>
    <name evidence="2" type="ORF">EAS64_09510</name>
</gene>
<evidence type="ECO:0000313" key="3">
    <source>
        <dbReference type="Proteomes" id="UP000460272"/>
    </source>
</evidence>
<evidence type="ECO:0000256" key="1">
    <source>
        <dbReference type="SAM" id="MobiDB-lite"/>
    </source>
</evidence>